<name>A0A3E0VRC8_9MICO</name>
<dbReference type="RefSeq" id="WP_116412961.1">
    <property type="nucleotide sequence ID" value="NZ_NBXB01000045.1"/>
</dbReference>
<dbReference type="Proteomes" id="UP000256541">
    <property type="component" value="Unassembled WGS sequence"/>
</dbReference>
<dbReference type="EMBL" id="NBXB01000045">
    <property type="protein sequence ID" value="RFA12185.1"/>
    <property type="molecule type" value="Genomic_DNA"/>
</dbReference>
<evidence type="ECO:0000313" key="2">
    <source>
        <dbReference type="Proteomes" id="UP000256541"/>
    </source>
</evidence>
<comment type="caution">
    <text evidence="1">The sequence shown here is derived from an EMBL/GenBank/DDBJ whole genome shotgun (WGS) entry which is preliminary data.</text>
</comment>
<sequence>MFRDAMRDERFTGWMIWPVTEAAAARATEQGDEESFDAALALLADLTVRLTSEFAVRGLLQENLAQALPIITALDGDESGCCGAGGRGW</sequence>
<dbReference type="AlphaFoldDB" id="A0A3E0VRC8"/>
<evidence type="ECO:0000313" key="1">
    <source>
        <dbReference type="EMBL" id="RFA12185.1"/>
    </source>
</evidence>
<proteinExistence type="predicted"/>
<dbReference type="OrthoDB" id="9797162at2"/>
<organism evidence="1 2">
    <name type="scientific">Subtercola boreus</name>
    <dbReference type="NCBI Taxonomy" id="120213"/>
    <lineage>
        <taxon>Bacteria</taxon>
        <taxon>Bacillati</taxon>
        <taxon>Actinomycetota</taxon>
        <taxon>Actinomycetes</taxon>
        <taxon>Micrococcales</taxon>
        <taxon>Microbacteriaceae</taxon>
        <taxon>Subtercola</taxon>
    </lineage>
</organism>
<reference evidence="1 2" key="1">
    <citation type="submission" date="2017-04" db="EMBL/GenBank/DDBJ databases">
        <title>Comparative genome analysis of Subtercola boreus.</title>
        <authorList>
            <person name="Cho Y.-J."/>
            <person name="Cho A."/>
            <person name="Kim O.-S."/>
            <person name="Lee J.-I."/>
        </authorList>
    </citation>
    <scope>NUCLEOTIDE SEQUENCE [LARGE SCALE GENOMIC DNA]</scope>
    <source>
        <strain evidence="1 2">P27479</strain>
    </source>
</reference>
<gene>
    <name evidence="1" type="ORF">B7R22_17305</name>
</gene>
<accession>A0A3E0VRC8</accession>
<protein>
    <submittedName>
        <fullName evidence="1">Uncharacterized protein</fullName>
    </submittedName>
</protein>